<reference evidence="1" key="1">
    <citation type="submission" date="2016-05" db="EMBL/GenBank/DDBJ databases">
        <authorList>
            <person name="Lavstsen T."/>
            <person name="Jespersen J.S."/>
        </authorList>
    </citation>
    <scope>NUCLEOTIDE SEQUENCE</scope>
    <source>
        <tissue evidence="1">Brain</tissue>
    </source>
</reference>
<reference evidence="1" key="2">
    <citation type="submission" date="2016-06" db="EMBL/GenBank/DDBJ databases">
        <title>The genome of a short-lived fish provides insights into sex chromosome evolution and the genetic control of aging.</title>
        <authorList>
            <person name="Reichwald K."/>
            <person name="Felder M."/>
            <person name="Petzold A."/>
            <person name="Koch P."/>
            <person name="Groth M."/>
            <person name="Platzer M."/>
        </authorList>
    </citation>
    <scope>NUCLEOTIDE SEQUENCE</scope>
    <source>
        <tissue evidence="1">Brain</tissue>
    </source>
</reference>
<accession>A0A1A8FU17</accession>
<sequence length="53" mass="5898">SFILRLSCMPPHDNDIQINILVGNQRKKPFANISVFLTQCHLCGNLITSELSG</sequence>
<feature type="non-terminal residue" evidence="1">
    <location>
        <position position="1"/>
    </location>
</feature>
<organism evidence="1">
    <name type="scientific">Nothobranchius korthausae</name>
    <dbReference type="NCBI Taxonomy" id="1143690"/>
    <lineage>
        <taxon>Eukaryota</taxon>
        <taxon>Metazoa</taxon>
        <taxon>Chordata</taxon>
        <taxon>Craniata</taxon>
        <taxon>Vertebrata</taxon>
        <taxon>Euteleostomi</taxon>
        <taxon>Actinopterygii</taxon>
        <taxon>Neopterygii</taxon>
        <taxon>Teleostei</taxon>
        <taxon>Neoteleostei</taxon>
        <taxon>Acanthomorphata</taxon>
        <taxon>Ovalentaria</taxon>
        <taxon>Atherinomorphae</taxon>
        <taxon>Cyprinodontiformes</taxon>
        <taxon>Nothobranchiidae</taxon>
        <taxon>Nothobranchius</taxon>
    </lineage>
</organism>
<feature type="non-terminal residue" evidence="1">
    <location>
        <position position="53"/>
    </location>
</feature>
<evidence type="ECO:0000313" key="1">
    <source>
        <dbReference type="EMBL" id="SBQ62348.1"/>
    </source>
</evidence>
<protein>
    <submittedName>
        <fullName evidence="1">Uncharacterized protein</fullName>
    </submittedName>
</protein>
<name>A0A1A8FU17_9TELE</name>
<proteinExistence type="predicted"/>
<dbReference type="AlphaFoldDB" id="A0A1A8FU17"/>
<gene>
    <name evidence="1" type="primary">Nfu_g_1_026068</name>
</gene>
<dbReference type="EMBL" id="HAEB01015821">
    <property type="protein sequence ID" value="SBQ62348.1"/>
    <property type="molecule type" value="Transcribed_RNA"/>
</dbReference>